<evidence type="ECO:0000313" key="2">
    <source>
        <dbReference type="EMBL" id="KAK4226264.1"/>
    </source>
</evidence>
<name>A0AAN7H2C9_9PEZI</name>
<sequence>MVFYLCLYILFRSVTDFVSACSEQNSLVWFIRIYGVQFLNSHVLVCAVASSKHYFHAFPDFFIKQETRCVAKALITKL</sequence>
<reference evidence="2" key="1">
    <citation type="journal article" date="2023" name="Mol. Phylogenet. Evol.">
        <title>Genome-scale phylogeny and comparative genomics of the fungal order Sordariales.</title>
        <authorList>
            <person name="Hensen N."/>
            <person name="Bonometti L."/>
            <person name="Westerberg I."/>
            <person name="Brannstrom I.O."/>
            <person name="Guillou S."/>
            <person name="Cros-Aarteil S."/>
            <person name="Calhoun S."/>
            <person name="Haridas S."/>
            <person name="Kuo A."/>
            <person name="Mondo S."/>
            <person name="Pangilinan J."/>
            <person name="Riley R."/>
            <person name="LaButti K."/>
            <person name="Andreopoulos B."/>
            <person name="Lipzen A."/>
            <person name="Chen C."/>
            <person name="Yan M."/>
            <person name="Daum C."/>
            <person name="Ng V."/>
            <person name="Clum A."/>
            <person name="Steindorff A."/>
            <person name="Ohm R.A."/>
            <person name="Martin F."/>
            <person name="Silar P."/>
            <person name="Natvig D.O."/>
            <person name="Lalanne C."/>
            <person name="Gautier V."/>
            <person name="Ament-Velasquez S.L."/>
            <person name="Kruys A."/>
            <person name="Hutchinson M.I."/>
            <person name="Powell A.J."/>
            <person name="Barry K."/>
            <person name="Miller A.N."/>
            <person name="Grigoriev I.V."/>
            <person name="Debuchy R."/>
            <person name="Gladieux P."/>
            <person name="Hiltunen Thoren M."/>
            <person name="Johannesson H."/>
        </authorList>
    </citation>
    <scope>NUCLEOTIDE SEQUENCE</scope>
    <source>
        <strain evidence="2">CBS 990.96</strain>
    </source>
</reference>
<feature type="chain" id="PRO_5042930569" description="Secreted protein" evidence="1">
    <location>
        <begin position="21"/>
        <end position="78"/>
    </location>
</feature>
<protein>
    <recommendedName>
        <fullName evidence="4">Secreted protein</fullName>
    </recommendedName>
</protein>
<dbReference type="EMBL" id="MU865351">
    <property type="protein sequence ID" value="KAK4226264.1"/>
    <property type="molecule type" value="Genomic_DNA"/>
</dbReference>
<evidence type="ECO:0000313" key="3">
    <source>
        <dbReference type="Proteomes" id="UP001301958"/>
    </source>
</evidence>
<dbReference type="AlphaFoldDB" id="A0AAN7H2C9"/>
<accession>A0AAN7H2C9</accession>
<keyword evidence="3" id="KW-1185">Reference proteome</keyword>
<proteinExistence type="predicted"/>
<evidence type="ECO:0008006" key="4">
    <source>
        <dbReference type="Google" id="ProtNLM"/>
    </source>
</evidence>
<comment type="caution">
    <text evidence="2">The sequence shown here is derived from an EMBL/GenBank/DDBJ whole genome shotgun (WGS) entry which is preliminary data.</text>
</comment>
<organism evidence="2 3">
    <name type="scientific">Podospora fimiseda</name>
    <dbReference type="NCBI Taxonomy" id="252190"/>
    <lineage>
        <taxon>Eukaryota</taxon>
        <taxon>Fungi</taxon>
        <taxon>Dikarya</taxon>
        <taxon>Ascomycota</taxon>
        <taxon>Pezizomycotina</taxon>
        <taxon>Sordariomycetes</taxon>
        <taxon>Sordariomycetidae</taxon>
        <taxon>Sordariales</taxon>
        <taxon>Podosporaceae</taxon>
        <taxon>Podospora</taxon>
    </lineage>
</organism>
<keyword evidence="1" id="KW-0732">Signal</keyword>
<dbReference type="Proteomes" id="UP001301958">
    <property type="component" value="Unassembled WGS sequence"/>
</dbReference>
<reference evidence="2" key="2">
    <citation type="submission" date="2023-05" db="EMBL/GenBank/DDBJ databases">
        <authorList>
            <consortium name="Lawrence Berkeley National Laboratory"/>
            <person name="Steindorff A."/>
            <person name="Hensen N."/>
            <person name="Bonometti L."/>
            <person name="Westerberg I."/>
            <person name="Brannstrom I.O."/>
            <person name="Guillou S."/>
            <person name="Cros-Aarteil S."/>
            <person name="Calhoun S."/>
            <person name="Haridas S."/>
            <person name="Kuo A."/>
            <person name="Mondo S."/>
            <person name="Pangilinan J."/>
            <person name="Riley R."/>
            <person name="Labutti K."/>
            <person name="Andreopoulos B."/>
            <person name="Lipzen A."/>
            <person name="Chen C."/>
            <person name="Yanf M."/>
            <person name="Daum C."/>
            <person name="Ng V."/>
            <person name="Clum A."/>
            <person name="Ohm R."/>
            <person name="Martin F."/>
            <person name="Silar P."/>
            <person name="Natvig D."/>
            <person name="Lalanne C."/>
            <person name="Gautier V."/>
            <person name="Ament-Velasquez S.L."/>
            <person name="Kruys A."/>
            <person name="Hutchinson M.I."/>
            <person name="Powell A.J."/>
            <person name="Barry K."/>
            <person name="Miller A.N."/>
            <person name="Grigoriev I.V."/>
            <person name="Debuchy R."/>
            <person name="Gladieux P."/>
            <person name="Thoren M.H."/>
            <person name="Johannesson H."/>
        </authorList>
    </citation>
    <scope>NUCLEOTIDE SEQUENCE</scope>
    <source>
        <strain evidence="2">CBS 990.96</strain>
    </source>
</reference>
<feature type="signal peptide" evidence="1">
    <location>
        <begin position="1"/>
        <end position="20"/>
    </location>
</feature>
<evidence type="ECO:0000256" key="1">
    <source>
        <dbReference type="SAM" id="SignalP"/>
    </source>
</evidence>
<gene>
    <name evidence="2" type="ORF">QBC38DRAFT_235495</name>
</gene>